<evidence type="ECO:0000313" key="1">
    <source>
        <dbReference type="EMBL" id="MBM7715235.1"/>
    </source>
</evidence>
<dbReference type="Proteomes" id="UP000823485">
    <property type="component" value="Unassembled WGS sequence"/>
</dbReference>
<evidence type="ECO:0000313" key="2">
    <source>
        <dbReference type="Proteomes" id="UP000823485"/>
    </source>
</evidence>
<keyword evidence="2" id="KW-1185">Reference proteome</keyword>
<sequence>MKSTNHETEVGRDVESSCFSARILDGILIV</sequence>
<accession>A0ABS2R785</accession>
<protein>
    <submittedName>
        <fullName evidence="1">Uncharacterized protein</fullName>
    </submittedName>
</protein>
<proteinExistence type="predicted"/>
<dbReference type="EMBL" id="JAFBFH010000013">
    <property type="protein sequence ID" value="MBM7715235.1"/>
    <property type="molecule type" value="Genomic_DNA"/>
</dbReference>
<comment type="caution">
    <text evidence="1">The sequence shown here is derived from an EMBL/GenBank/DDBJ whole genome shotgun (WGS) entry which is preliminary data.</text>
</comment>
<name>A0ABS2R785_9BACI</name>
<organism evidence="1 2">
    <name type="scientific">Siminovitchia thermophila</name>
    <dbReference type="NCBI Taxonomy" id="1245522"/>
    <lineage>
        <taxon>Bacteria</taxon>
        <taxon>Bacillati</taxon>
        <taxon>Bacillota</taxon>
        <taxon>Bacilli</taxon>
        <taxon>Bacillales</taxon>
        <taxon>Bacillaceae</taxon>
        <taxon>Siminovitchia</taxon>
    </lineage>
</organism>
<gene>
    <name evidence="1" type="ORF">JOC94_002222</name>
</gene>
<reference evidence="1 2" key="1">
    <citation type="submission" date="2021-01" db="EMBL/GenBank/DDBJ databases">
        <title>Genomic Encyclopedia of Type Strains, Phase IV (KMG-IV): sequencing the most valuable type-strain genomes for metagenomic binning, comparative biology and taxonomic classification.</title>
        <authorList>
            <person name="Goeker M."/>
        </authorList>
    </citation>
    <scope>NUCLEOTIDE SEQUENCE [LARGE SCALE GENOMIC DNA]</scope>
    <source>
        <strain evidence="1 2">DSM 105453</strain>
    </source>
</reference>